<gene>
    <name evidence="4" type="ORF">GJ744_001814</name>
</gene>
<dbReference type="AlphaFoldDB" id="A0A8H7EA11"/>
<dbReference type="PANTHER" id="PTHR46825">
    <property type="entry name" value="D-ALANYL-D-ALANINE-CARBOXYPEPTIDASE/ENDOPEPTIDASE AMPH"/>
    <property type="match status" value="1"/>
</dbReference>
<dbReference type="Gene3D" id="2.40.128.600">
    <property type="match status" value="1"/>
</dbReference>
<proteinExistence type="inferred from homology"/>
<dbReference type="InterPro" id="IPR021860">
    <property type="entry name" value="Peptidase_S12_Pab87-rel_C"/>
</dbReference>
<protein>
    <recommendedName>
        <fullName evidence="6">Beta-lactamase-related domain-containing protein</fullName>
    </recommendedName>
</protein>
<dbReference type="Pfam" id="PF00144">
    <property type="entry name" value="Beta-lactamase"/>
    <property type="match status" value="1"/>
</dbReference>
<reference evidence="4" key="1">
    <citation type="submission" date="2020-02" db="EMBL/GenBank/DDBJ databases">
        <authorList>
            <person name="Palmer J.M."/>
        </authorList>
    </citation>
    <scope>NUCLEOTIDE SEQUENCE</scope>
    <source>
        <strain evidence="4">EPUS1.4</strain>
        <tissue evidence="4">Thallus</tissue>
    </source>
</reference>
<dbReference type="EMBL" id="JAACFV010000013">
    <property type="protein sequence ID" value="KAF7512246.1"/>
    <property type="molecule type" value="Genomic_DNA"/>
</dbReference>
<dbReference type="SUPFAM" id="SSF56601">
    <property type="entry name" value="beta-lactamase/transpeptidase-like"/>
    <property type="match status" value="1"/>
</dbReference>
<dbReference type="Pfam" id="PF11954">
    <property type="entry name" value="DUF3471"/>
    <property type="match status" value="1"/>
</dbReference>
<accession>A0A8H7EA11</accession>
<dbReference type="InterPro" id="IPR001466">
    <property type="entry name" value="Beta-lactam-related"/>
</dbReference>
<evidence type="ECO:0000259" key="2">
    <source>
        <dbReference type="Pfam" id="PF00144"/>
    </source>
</evidence>
<dbReference type="Gene3D" id="3.40.710.10">
    <property type="entry name" value="DD-peptidase/beta-lactamase superfamily"/>
    <property type="match status" value="1"/>
</dbReference>
<dbReference type="PANTHER" id="PTHR46825:SF9">
    <property type="entry name" value="BETA-LACTAMASE-RELATED DOMAIN-CONTAINING PROTEIN"/>
    <property type="match status" value="1"/>
</dbReference>
<comment type="caution">
    <text evidence="4">The sequence shown here is derived from an EMBL/GenBank/DDBJ whole genome shotgun (WGS) entry which is preliminary data.</text>
</comment>
<dbReference type="InterPro" id="IPR050491">
    <property type="entry name" value="AmpC-like"/>
</dbReference>
<dbReference type="Proteomes" id="UP000606974">
    <property type="component" value="Unassembled WGS sequence"/>
</dbReference>
<feature type="domain" description="Peptidase S12 Pab87-related C-terminal" evidence="3">
    <location>
        <begin position="363"/>
        <end position="428"/>
    </location>
</feature>
<keyword evidence="5" id="KW-1185">Reference proteome</keyword>
<sequence>MTKSFTGACIYRLRAQGRLTLEDPVQKHLPKAKSRDPIVAATVTVADLLGHRTGLQKADNLWLGSEGELMFNRDQTTAVFSNLRPQASIRSRFLYNNICYATLGEMIIELTGQPYHTYLEENILEPLKMTRTIVTKDGGLPDNTSLAYSTLENDEPYNVPLPGSSTSVAMGSAGGLLSTANDLAKFYKALMRSWRGQAEAEKDSLGTEDKEAVFEDVSWFFAPLQIMETPAFREKSDAAGWARSQLPTTVGDLGVNPGLVEEMPLLANSISSRPALWHQGSLVGATSFVMMLPETESAVLVLTNTMAINDAADWIGQLLVETLLDCPSPHDYVHLASVSADRALKKYAELSQKVEEGRMCGGPDRALSDYVGSYIDFGGLFRIKVVESDNGLEMLFQGQESQKYRLQHHHHDTFTWVASWNEKIRRARFIIFQPAFYSIRFNGEEGRGLIALNWVHDSAIPEGKDFVKE</sequence>
<evidence type="ECO:0000259" key="3">
    <source>
        <dbReference type="Pfam" id="PF11954"/>
    </source>
</evidence>
<evidence type="ECO:0000256" key="1">
    <source>
        <dbReference type="ARBA" id="ARBA00038215"/>
    </source>
</evidence>
<name>A0A8H7EA11_9EURO</name>
<comment type="similarity">
    <text evidence="1">Belongs to the peptidase S12 family.</text>
</comment>
<evidence type="ECO:0008006" key="6">
    <source>
        <dbReference type="Google" id="ProtNLM"/>
    </source>
</evidence>
<dbReference type="OrthoDB" id="5946976at2759"/>
<feature type="domain" description="Beta-lactamase-related" evidence="2">
    <location>
        <begin position="1"/>
        <end position="308"/>
    </location>
</feature>
<evidence type="ECO:0000313" key="4">
    <source>
        <dbReference type="EMBL" id="KAF7512246.1"/>
    </source>
</evidence>
<organism evidence="4 5">
    <name type="scientific">Endocarpon pusillum</name>
    <dbReference type="NCBI Taxonomy" id="364733"/>
    <lineage>
        <taxon>Eukaryota</taxon>
        <taxon>Fungi</taxon>
        <taxon>Dikarya</taxon>
        <taxon>Ascomycota</taxon>
        <taxon>Pezizomycotina</taxon>
        <taxon>Eurotiomycetes</taxon>
        <taxon>Chaetothyriomycetidae</taxon>
        <taxon>Verrucariales</taxon>
        <taxon>Verrucariaceae</taxon>
        <taxon>Endocarpon</taxon>
    </lineage>
</organism>
<evidence type="ECO:0000313" key="5">
    <source>
        <dbReference type="Proteomes" id="UP000606974"/>
    </source>
</evidence>
<dbReference type="InterPro" id="IPR012338">
    <property type="entry name" value="Beta-lactam/transpept-like"/>
</dbReference>